<evidence type="ECO:0000259" key="15">
    <source>
        <dbReference type="PROSITE" id="PS50109"/>
    </source>
</evidence>
<gene>
    <name evidence="17" type="ORF">J42TS3_14550</name>
</gene>
<keyword evidence="10" id="KW-0067">ATP-binding</keyword>
<evidence type="ECO:0000256" key="7">
    <source>
        <dbReference type="ARBA" id="ARBA00022692"/>
    </source>
</evidence>
<evidence type="ECO:0000256" key="13">
    <source>
        <dbReference type="ARBA" id="ARBA00023136"/>
    </source>
</evidence>
<dbReference type="InterPro" id="IPR036890">
    <property type="entry name" value="HATPase_C_sf"/>
</dbReference>
<evidence type="ECO:0000256" key="12">
    <source>
        <dbReference type="ARBA" id="ARBA00023012"/>
    </source>
</evidence>
<feature type="transmembrane region" description="Helical" evidence="14">
    <location>
        <begin position="320"/>
        <end position="339"/>
    </location>
</feature>
<dbReference type="InterPro" id="IPR010559">
    <property type="entry name" value="Sig_transdc_His_kin_internal"/>
</dbReference>
<evidence type="ECO:0000256" key="1">
    <source>
        <dbReference type="ARBA" id="ARBA00000085"/>
    </source>
</evidence>
<evidence type="ECO:0000256" key="11">
    <source>
        <dbReference type="ARBA" id="ARBA00022989"/>
    </source>
</evidence>
<accession>A0ABQ4MAI7</accession>
<comment type="subcellular location">
    <subcellularLocation>
        <location evidence="2">Cell membrane</location>
        <topology evidence="2">Multi-pass membrane protein</topology>
    </subcellularLocation>
</comment>
<keyword evidence="9 17" id="KW-0418">Kinase</keyword>
<dbReference type="InterPro" id="IPR005467">
    <property type="entry name" value="His_kinase_dom"/>
</dbReference>
<evidence type="ECO:0000256" key="4">
    <source>
        <dbReference type="ARBA" id="ARBA00022475"/>
    </source>
</evidence>
<feature type="transmembrane region" description="Helical" evidence="14">
    <location>
        <begin position="21"/>
        <end position="40"/>
    </location>
</feature>
<dbReference type="EC" id="2.7.13.3" evidence="3"/>
<dbReference type="SMART" id="SM00387">
    <property type="entry name" value="HATPase_c"/>
    <property type="match status" value="1"/>
</dbReference>
<sequence>MNKFRRFYLNHLKRKMFNKIILLYSAIMMILFLIAAVMAYEFQVQRIIREETDANLKTAHVLSIYLNRQYENIQNTVQQIYGDAALSDDLVYFLNNRYESYLSHRLNLFSRPGEQRIRSFSSLLKSYLEQNPGATGVTIYSYPLDFYMQIRPESQQLKYETGSKSEWENWFDRRKIYAWDTIHQYGRFWDTVDPAASRMRYSYSRELQDPWTLDKMGMMMVEFDAGQISAWLNSRAPEVHGRILVMSSQGTVIYDSQTTDSYFGQTYPFQAKLDNTGKWIQLDEMSKVNVLSVGNAELSVVGIVSKSSIHASTVSLRNSLIIVTLLFIAASFIITSTIMRKYSKKIQRIIRSMSRIGEGDLTTRIQMPGEDELQQISQRVNDMCERLELYIDKMYTSEIRQKHAELVALQSQIHPHFLYNTLESIRMKAYSSGARDVGQMIYSLSVMFRSMVKKDTIVTIQEEIELCSIYLDLFRMRYEGRLKVDIEMDDEIGGCRIIKLLIQPIVENYIVHGFRSLESDNVISLHAVKDLERDRIVITVVDNGKGIPAGRLEEITRMLASPSQAAGGAQASIGLINVHERIRMNYGDDFGIAVCSEEGKGTAIRIEIPLLREGFM</sequence>
<keyword evidence="12" id="KW-0902">Two-component regulatory system</keyword>
<keyword evidence="11 14" id="KW-1133">Transmembrane helix</keyword>
<evidence type="ECO:0000259" key="16">
    <source>
        <dbReference type="PROSITE" id="PS50885"/>
    </source>
</evidence>
<evidence type="ECO:0000256" key="8">
    <source>
        <dbReference type="ARBA" id="ARBA00022741"/>
    </source>
</evidence>
<feature type="domain" description="Histidine kinase" evidence="15">
    <location>
        <begin position="502"/>
        <end position="612"/>
    </location>
</feature>
<dbReference type="InterPro" id="IPR050640">
    <property type="entry name" value="Bact_2-comp_sensor_kinase"/>
</dbReference>
<dbReference type="PROSITE" id="PS50885">
    <property type="entry name" value="HAMP"/>
    <property type="match status" value="1"/>
</dbReference>
<dbReference type="SUPFAM" id="SSF55874">
    <property type="entry name" value="ATPase domain of HSP90 chaperone/DNA topoisomerase II/histidine kinase"/>
    <property type="match status" value="1"/>
</dbReference>
<keyword evidence="6" id="KW-0808">Transferase</keyword>
<keyword evidence="7 14" id="KW-0812">Transmembrane</keyword>
<organism evidence="17 18">
    <name type="scientific">Paenibacillus vini</name>
    <dbReference type="NCBI Taxonomy" id="1476024"/>
    <lineage>
        <taxon>Bacteria</taxon>
        <taxon>Bacillati</taxon>
        <taxon>Bacillota</taxon>
        <taxon>Bacilli</taxon>
        <taxon>Bacillales</taxon>
        <taxon>Paenibacillaceae</taxon>
        <taxon>Paenibacillus</taxon>
    </lineage>
</organism>
<evidence type="ECO:0000256" key="3">
    <source>
        <dbReference type="ARBA" id="ARBA00012438"/>
    </source>
</evidence>
<evidence type="ECO:0000256" key="2">
    <source>
        <dbReference type="ARBA" id="ARBA00004651"/>
    </source>
</evidence>
<keyword evidence="5" id="KW-0597">Phosphoprotein</keyword>
<dbReference type="Proteomes" id="UP000679992">
    <property type="component" value="Unassembled WGS sequence"/>
</dbReference>
<evidence type="ECO:0000256" key="10">
    <source>
        <dbReference type="ARBA" id="ARBA00022840"/>
    </source>
</evidence>
<comment type="caution">
    <text evidence="17">The sequence shown here is derived from an EMBL/GenBank/DDBJ whole genome shotgun (WGS) entry which is preliminary data.</text>
</comment>
<dbReference type="SUPFAM" id="SSF158472">
    <property type="entry name" value="HAMP domain-like"/>
    <property type="match status" value="1"/>
</dbReference>
<protein>
    <recommendedName>
        <fullName evidence="3">histidine kinase</fullName>
        <ecNumber evidence="3">2.7.13.3</ecNumber>
    </recommendedName>
</protein>
<keyword evidence="8" id="KW-0547">Nucleotide-binding</keyword>
<evidence type="ECO:0000256" key="5">
    <source>
        <dbReference type="ARBA" id="ARBA00022553"/>
    </source>
</evidence>
<dbReference type="Gene3D" id="6.10.340.10">
    <property type="match status" value="1"/>
</dbReference>
<dbReference type="CDD" id="cd06225">
    <property type="entry name" value="HAMP"/>
    <property type="match status" value="1"/>
</dbReference>
<keyword evidence="4" id="KW-1003">Cell membrane</keyword>
<dbReference type="Pfam" id="PF02518">
    <property type="entry name" value="HATPase_c"/>
    <property type="match status" value="1"/>
</dbReference>
<dbReference type="PANTHER" id="PTHR34220">
    <property type="entry name" value="SENSOR HISTIDINE KINASE YPDA"/>
    <property type="match status" value="1"/>
</dbReference>
<dbReference type="PANTHER" id="PTHR34220:SF11">
    <property type="entry name" value="SENSOR PROTEIN KINASE HPTS"/>
    <property type="match status" value="1"/>
</dbReference>
<evidence type="ECO:0000313" key="17">
    <source>
        <dbReference type="EMBL" id="GIP52420.1"/>
    </source>
</evidence>
<keyword evidence="18" id="KW-1185">Reference proteome</keyword>
<dbReference type="InterPro" id="IPR003660">
    <property type="entry name" value="HAMP_dom"/>
</dbReference>
<dbReference type="Gene3D" id="3.30.565.10">
    <property type="entry name" value="Histidine kinase-like ATPase, C-terminal domain"/>
    <property type="match status" value="1"/>
</dbReference>
<dbReference type="SMART" id="SM00304">
    <property type="entry name" value="HAMP"/>
    <property type="match status" value="1"/>
</dbReference>
<feature type="domain" description="HAMP" evidence="16">
    <location>
        <begin position="340"/>
        <end position="392"/>
    </location>
</feature>
<dbReference type="Pfam" id="PF06580">
    <property type="entry name" value="His_kinase"/>
    <property type="match status" value="1"/>
</dbReference>
<evidence type="ECO:0000256" key="6">
    <source>
        <dbReference type="ARBA" id="ARBA00022679"/>
    </source>
</evidence>
<name>A0ABQ4MAI7_9BACL</name>
<evidence type="ECO:0000256" key="14">
    <source>
        <dbReference type="SAM" id="Phobius"/>
    </source>
</evidence>
<dbReference type="GO" id="GO:0016301">
    <property type="term" value="F:kinase activity"/>
    <property type="evidence" value="ECO:0007669"/>
    <property type="project" value="UniProtKB-KW"/>
</dbReference>
<proteinExistence type="predicted"/>
<keyword evidence="13 14" id="KW-0472">Membrane</keyword>
<dbReference type="RefSeq" id="WP_244861435.1">
    <property type="nucleotide sequence ID" value="NZ_BOSL01000003.1"/>
</dbReference>
<reference evidence="17 18" key="1">
    <citation type="submission" date="2021-03" db="EMBL/GenBank/DDBJ databases">
        <title>Antimicrobial resistance genes in bacteria isolated from Japanese honey, and their potential for conferring macrolide and lincosamide resistance in the American foulbrood pathogen Paenibacillus larvae.</title>
        <authorList>
            <person name="Okamoto M."/>
            <person name="Kumagai M."/>
            <person name="Kanamori H."/>
            <person name="Takamatsu D."/>
        </authorList>
    </citation>
    <scope>NUCLEOTIDE SEQUENCE [LARGE SCALE GENOMIC DNA]</scope>
    <source>
        <strain evidence="17 18">J42TS3</strain>
    </source>
</reference>
<dbReference type="PROSITE" id="PS50109">
    <property type="entry name" value="HIS_KIN"/>
    <property type="match status" value="1"/>
</dbReference>
<comment type="catalytic activity">
    <reaction evidence="1">
        <text>ATP + protein L-histidine = ADP + protein N-phospho-L-histidine.</text>
        <dbReference type="EC" id="2.7.13.3"/>
    </reaction>
</comment>
<dbReference type="EMBL" id="BOSL01000003">
    <property type="protein sequence ID" value="GIP52420.1"/>
    <property type="molecule type" value="Genomic_DNA"/>
</dbReference>
<dbReference type="Pfam" id="PF00672">
    <property type="entry name" value="HAMP"/>
    <property type="match status" value="1"/>
</dbReference>
<dbReference type="InterPro" id="IPR003594">
    <property type="entry name" value="HATPase_dom"/>
</dbReference>
<evidence type="ECO:0000256" key="9">
    <source>
        <dbReference type="ARBA" id="ARBA00022777"/>
    </source>
</evidence>
<evidence type="ECO:0000313" key="18">
    <source>
        <dbReference type="Proteomes" id="UP000679992"/>
    </source>
</evidence>